<dbReference type="EMBL" id="CP097503">
    <property type="protein sequence ID" value="URD77450.1"/>
    <property type="molecule type" value="Genomic_DNA"/>
</dbReference>
<accession>A0A9E7EIL5</accession>
<dbReference type="InterPro" id="IPR036885">
    <property type="entry name" value="SWIB_MDM2_dom_sf"/>
</dbReference>
<dbReference type="Pfam" id="PF03126">
    <property type="entry name" value="Plus-3"/>
    <property type="match status" value="1"/>
</dbReference>
<dbReference type="GO" id="GO:0009536">
    <property type="term" value="C:plastid"/>
    <property type="evidence" value="ECO:0007669"/>
    <property type="project" value="UniProtKB-SubCell"/>
</dbReference>
<feature type="compositionally biased region" description="Polar residues" evidence="4">
    <location>
        <begin position="1119"/>
        <end position="1128"/>
    </location>
</feature>
<comment type="subcellular location">
    <subcellularLocation>
        <location evidence="1">Plastid</location>
    </subcellularLocation>
</comment>
<dbReference type="SMART" id="SM00444">
    <property type="entry name" value="GYF"/>
    <property type="match status" value="1"/>
</dbReference>
<feature type="compositionally biased region" description="Acidic residues" evidence="4">
    <location>
        <begin position="1327"/>
        <end position="1336"/>
    </location>
</feature>
<feature type="transmembrane region" description="Helical" evidence="5">
    <location>
        <begin position="71"/>
        <end position="88"/>
    </location>
</feature>
<evidence type="ECO:0000256" key="3">
    <source>
        <dbReference type="ARBA" id="ARBA00022946"/>
    </source>
</evidence>
<dbReference type="Pfam" id="PF04755">
    <property type="entry name" value="PAP_fibrillin"/>
    <property type="match status" value="1"/>
</dbReference>
<dbReference type="OrthoDB" id="6415790at2759"/>
<keyword evidence="5" id="KW-0472">Membrane</keyword>
<feature type="compositionally biased region" description="Acidic residues" evidence="4">
    <location>
        <begin position="972"/>
        <end position="981"/>
    </location>
</feature>
<dbReference type="InterPro" id="IPR019835">
    <property type="entry name" value="SWIB_domain"/>
</dbReference>
<dbReference type="CDD" id="cd10567">
    <property type="entry name" value="SWIB-MDM2_like"/>
    <property type="match status" value="1"/>
</dbReference>
<dbReference type="Pfam" id="PF02201">
    <property type="entry name" value="SWIB"/>
    <property type="match status" value="1"/>
</dbReference>
<feature type="region of interest" description="Disordered" evidence="4">
    <location>
        <begin position="412"/>
        <end position="431"/>
    </location>
</feature>
<feature type="transmembrane region" description="Helical" evidence="5">
    <location>
        <begin position="100"/>
        <end position="119"/>
    </location>
</feature>
<dbReference type="PROSITE" id="PS51925">
    <property type="entry name" value="SWIB_MDM2"/>
    <property type="match status" value="1"/>
</dbReference>
<keyword evidence="3" id="KW-0809">Transit peptide</keyword>
<feature type="domain" description="Plus3" evidence="7">
    <location>
        <begin position="1162"/>
        <end position="1295"/>
    </location>
</feature>
<feature type="region of interest" description="Disordered" evidence="4">
    <location>
        <begin position="1109"/>
        <end position="1128"/>
    </location>
</feature>
<reference evidence="9" key="1">
    <citation type="submission" date="2022-05" db="EMBL/GenBank/DDBJ databases">
        <title>The Musa troglodytarum L. genome provides insights into the mechanism of non-climacteric behaviour and enrichment of carotenoids.</title>
        <authorList>
            <person name="Wang J."/>
        </authorList>
    </citation>
    <scope>NUCLEOTIDE SEQUENCE</scope>
    <source>
        <tissue evidence="9">Leaf</tissue>
    </source>
</reference>
<dbReference type="Gene3D" id="1.10.245.10">
    <property type="entry name" value="SWIB/MDM2 domain"/>
    <property type="match status" value="1"/>
</dbReference>
<feature type="compositionally biased region" description="Low complexity" evidence="4">
    <location>
        <begin position="982"/>
        <end position="994"/>
    </location>
</feature>
<feature type="region of interest" description="Disordered" evidence="4">
    <location>
        <begin position="703"/>
        <end position="747"/>
    </location>
</feature>
<feature type="compositionally biased region" description="Polar residues" evidence="4">
    <location>
        <begin position="1370"/>
        <end position="1384"/>
    </location>
</feature>
<feature type="transmembrane region" description="Helical" evidence="5">
    <location>
        <begin position="38"/>
        <end position="59"/>
    </location>
</feature>
<dbReference type="Gene3D" id="3.90.70.200">
    <property type="entry name" value="Plus-3 domain"/>
    <property type="match status" value="1"/>
</dbReference>
<evidence type="ECO:0000313" key="9">
    <source>
        <dbReference type="EMBL" id="URD77450.1"/>
    </source>
</evidence>
<feature type="region of interest" description="Disordered" evidence="4">
    <location>
        <begin position="1620"/>
        <end position="1644"/>
    </location>
</feature>
<sequence>MQQRSATAGRRPSGTDGSDFSYRMVVDSRYTRVAKGKFRLGALLAAQTASQVVWTSLMLLSASHEKKFETFAAISVSVGFISLIIGEFGRRRSHVTLLRLYAIISSIATVLSVACIIRSDLHLKRVGRGPTGLITRHVARINESRELPPFAGKLVNLHSPFDTSPAAPQPERLGSTNVLWLSQHATVSRAAVYGASQREEELALFWAPINRPCSTPAERTGSRRTQREGLRRATPGDPWAKSVRSLGFFPFRNRFSVLGFITRAWYEKAQQEPNFKQWRVSGQFFPLSPAEEQAVRGVRRKLEVTNTDGCAFKRRRDSQLHPSPFERIFSAVFQALKDQCNRMSAVRSLTIRHENATSIIWLAMRFLHQILIPVISSRTPFGISDPGKRNCNWFTKRDAMMSHALATALAIPTPKPRGTDRSPLGRLGPSPRPSVRLAAVGTAAAPPAAELERRKLDLLQAVQETQRGLAATADQRSAVEEALVCVEEYDAGSPVNLSELDGTWRLNYTSASDVLVLFEAAVRLPFLQVGQIFQKFECKDRSDGGMVRNVVRWSISPLLEELEGATLVVSAKFSVLSKRNIFLEFEEVAVENIRISEELQALIAPAILPRSYLSLQILQFIRTFRTQVPVSGPERRSPGGLYYLSYLDRDMLLGRAVGGGGVFVFTKAQPITLQWTIGMTSREKWTMHQLRSLHALVTCASPTESRARESKDPRSLFSASPRLPPLIEEEEPKLFRNPRSPSMEPEDRDNHVVNFLCPTDCSSLPPPLQDDNGGDATAVGACIIDEPHLLRSPFASDAAAVEETLPKRKRGRPRKAYVAGGRKPASKRVEEVCFVCYGGGDLLVCDRRYITQLASTGIRPSFIRRVGGNVVGILAAFVKKLPRTSVIPVHTPCAKVALEKLDIFVPTALMEENDIGRLDFDNRNSLEYLFNVYWLTLKGKLSLTLEELGNAKDTWKGSGTSVYNEETSDELYDANDDEEASSDSSPGCDDGSNSSRKKFGGHSRKPTDVEGPADNEKKSLTEDSEWATPELLGLVAHMKNGDKSVMSQFDVQALLLEYIKQNKLRDPHRKSQIVSDTRLYNLFGKARVGHFEMLKLLESHFLIKEASQASTHDNHGGTVDSQSGQTDAEEYNNITGMVSDKRQKTRKRVEREPQFNLEDYAAIDVHNINLIYLRRSLMEDLINDDSFSKKVVGSFVRIRISCAAGQKQDMYRLVQVMGTHVVAEKYKVGKKTIDIAVEILNLDKIEILSIDALSNQEFTEEECKRLRQSIKCGLISRLTVGDVLQKAKVLQEVRIKDVLSTPEERQRRVNEVPEIHVDPNMDPNYESLEEEADTDREDANYFIRSRKIKGKELLSPHKGGSKSNYHAAKDSSTSWLSNRNTQEVGTEDKIEAVVSPGDRKNEASWSDGNVGWVSLETPKEHVHSTKLESSVWNSKQFSNEVPLASNISEDDKVWHYQDPSGRIQGPFSMMQLQKWSSTGYFPQCLRIWLTSQKQENSVLLTDVLLKILKDSQQEPQLTCYSQPANLAGATAHTRHEWNIGWRGNENPALVGLKQNDDHYIGNQSDIIISATGFSVSDAVRYAPQSANYGGPNRELMTHHEGRIGSYPRVWNTSKDMNSWHGQPTSYNSPSPSSSFSRNPCNIPDHQVVANQAGNAERWNRNQDHGSSWSSIRSRPVGPSGQTKKHELDKSTLCICYYILEVLLGDYSSAEFSGLHQLAIVYMVAKGSASVMTATGEGKNPALSVIHFYEVKSVTARCKRKNTGTQVDGGQPLVGEGSNTNLSKVPTMSIRLDVTFGIGLIRFQPLFGLVDPSTTFPA</sequence>
<evidence type="ECO:0000256" key="4">
    <source>
        <dbReference type="SAM" id="MobiDB-lite"/>
    </source>
</evidence>
<dbReference type="CDD" id="cd00072">
    <property type="entry name" value="GYF"/>
    <property type="match status" value="1"/>
</dbReference>
<dbReference type="InterPro" id="IPR006843">
    <property type="entry name" value="PAP/fibrillin_dom"/>
</dbReference>
<feature type="region of interest" description="Disordered" evidence="4">
    <location>
        <begin position="1658"/>
        <end position="1684"/>
    </location>
</feature>
<evidence type="ECO:0000259" key="8">
    <source>
        <dbReference type="PROSITE" id="PS51925"/>
    </source>
</evidence>
<feature type="domain" description="GYF" evidence="6">
    <location>
        <begin position="1451"/>
        <end position="1505"/>
    </location>
</feature>
<dbReference type="Pfam" id="PF02213">
    <property type="entry name" value="GYF"/>
    <property type="match status" value="1"/>
</dbReference>
<dbReference type="SMART" id="SM00151">
    <property type="entry name" value="SWIB"/>
    <property type="match status" value="1"/>
</dbReference>
<dbReference type="PANTHER" id="PTHR46695">
    <property type="entry name" value="ZINC FINGER CCCH DOMAIN-CONTAINING PROTEIN 44-RELATED"/>
    <property type="match status" value="1"/>
</dbReference>
<feature type="compositionally biased region" description="Low complexity" evidence="4">
    <location>
        <begin position="1625"/>
        <end position="1641"/>
    </location>
</feature>
<dbReference type="InterPro" id="IPR003121">
    <property type="entry name" value="SWIB_MDM2_domain"/>
</dbReference>
<evidence type="ECO:0000259" key="7">
    <source>
        <dbReference type="PROSITE" id="PS51360"/>
    </source>
</evidence>
<keyword evidence="2" id="KW-0934">Plastid</keyword>
<name>A0A9E7EIL5_9LILI</name>
<dbReference type="Proteomes" id="UP001055439">
    <property type="component" value="Chromosome 10"/>
</dbReference>
<evidence type="ECO:0000256" key="2">
    <source>
        <dbReference type="ARBA" id="ARBA00022640"/>
    </source>
</evidence>
<feature type="region of interest" description="Disordered" evidence="4">
    <location>
        <begin position="215"/>
        <end position="234"/>
    </location>
</feature>
<evidence type="ECO:0000256" key="5">
    <source>
        <dbReference type="SAM" id="Phobius"/>
    </source>
</evidence>
<keyword evidence="5" id="KW-1133">Transmembrane helix</keyword>
<dbReference type="InterPro" id="IPR036128">
    <property type="entry name" value="Plus3-like_sf"/>
</dbReference>
<feature type="compositionally biased region" description="Basic residues" evidence="4">
    <location>
        <begin position="995"/>
        <end position="1004"/>
    </location>
</feature>
<feature type="compositionally biased region" description="Basic and acidic residues" evidence="4">
    <location>
        <begin position="1303"/>
        <end position="1319"/>
    </location>
</feature>
<dbReference type="PROSITE" id="PS51360">
    <property type="entry name" value="PLUS3"/>
    <property type="match status" value="1"/>
</dbReference>
<dbReference type="InterPro" id="IPR003169">
    <property type="entry name" value="GYF"/>
</dbReference>
<feature type="region of interest" description="Disordered" evidence="4">
    <location>
        <begin position="1303"/>
        <end position="1336"/>
    </location>
</feature>
<feature type="region of interest" description="Disordered" evidence="4">
    <location>
        <begin position="1353"/>
        <end position="1390"/>
    </location>
</feature>
<dbReference type="PROSITE" id="PS50829">
    <property type="entry name" value="GYF"/>
    <property type="match status" value="1"/>
</dbReference>
<dbReference type="Gene3D" id="3.30.1490.40">
    <property type="match status" value="1"/>
</dbReference>
<evidence type="ECO:0000313" key="10">
    <source>
        <dbReference type="Proteomes" id="UP001055439"/>
    </source>
</evidence>
<dbReference type="SMART" id="SM00719">
    <property type="entry name" value="Plus3"/>
    <property type="match status" value="1"/>
</dbReference>
<evidence type="ECO:0000256" key="1">
    <source>
        <dbReference type="ARBA" id="ARBA00004474"/>
    </source>
</evidence>
<protein>
    <submittedName>
        <fullName evidence="9">Plus3</fullName>
    </submittedName>
</protein>
<dbReference type="InterPro" id="IPR004343">
    <property type="entry name" value="Plus-3_dom"/>
</dbReference>
<dbReference type="SUPFAM" id="SSF159042">
    <property type="entry name" value="Plus3-like"/>
    <property type="match status" value="1"/>
</dbReference>
<proteinExistence type="predicted"/>
<feature type="region of interest" description="Disordered" evidence="4">
    <location>
        <begin position="972"/>
        <end position="1024"/>
    </location>
</feature>
<dbReference type="SUPFAM" id="SSF55277">
    <property type="entry name" value="GYF domain"/>
    <property type="match status" value="1"/>
</dbReference>
<feature type="compositionally biased region" description="Basic and acidic residues" evidence="4">
    <location>
        <begin position="705"/>
        <end position="714"/>
    </location>
</feature>
<dbReference type="PANTHER" id="PTHR46695:SF4">
    <property type="entry name" value="ZINC FINGER CCCH DOMAIN-CONTAINING PROTEIN 44"/>
    <property type="match status" value="1"/>
</dbReference>
<dbReference type="InterPro" id="IPR035445">
    <property type="entry name" value="GYF-like_dom_sf"/>
</dbReference>
<gene>
    <name evidence="9" type="ORF">MUK42_19712</name>
</gene>
<dbReference type="GO" id="GO:0003677">
    <property type="term" value="F:DNA binding"/>
    <property type="evidence" value="ECO:0007669"/>
    <property type="project" value="InterPro"/>
</dbReference>
<organism evidence="9 10">
    <name type="scientific">Musa troglodytarum</name>
    <name type="common">fe'i banana</name>
    <dbReference type="NCBI Taxonomy" id="320322"/>
    <lineage>
        <taxon>Eukaryota</taxon>
        <taxon>Viridiplantae</taxon>
        <taxon>Streptophyta</taxon>
        <taxon>Embryophyta</taxon>
        <taxon>Tracheophyta</taxon>
        <taxon>Spermatophyta</taxon>
        <taxon>Magnoliopsida</taxon>
        <taxon>Liliopsida</taxon>
        <taxon>Zingiberales</taxon>
        <taxon>Musaceae</taxon>
        <taxon>Musa</taxon>
    </lineage>
</organism>
<keyword evidence="5" id="KW-0812">Transmembrane</keyword>
<dbReference type="SUPFAM" id="SSF47592">
    <property type="entry name" value="SWIB/MDM2 domain"/>
    <property type="match status" value="1"/>
</dbReference>
<feature type="domain" description="DM2" evidence="8">
    <location>
        <begin position="1020"/>
        <end position="1103"/>
    </location>
</feature>
<evidence type="ECO:0000259" key="6">
    <source>
        <dbReference type="PROSITE" id="PS50829"/>
    </source>
</evidence>
<keyword evidence="10" id="KW-1185">Reference proteome</keyword>